<gene>
    <name evidence="1" type="ORF">MBUL_01266</name>
</gene>
<organism evidence="1">
    <name type="scientific">Methylobacterium bullatum</name>
    <dbReference type="NCBI Taxonomy" id="570505"/>
    <lineage>
        <taxon>Bacteria</taxon>
        <taxon>Pseudomonadati</taxon>
        <taxon>Pseudomonadota</taxon>
        <taxon>Alphaproteobacteria</taxon>
        <taxon>Hyphomicrobiales</taxon>
        <taxon>Methylobacteriaceae</taxon>
        <taxon>Methylobacterium</taxon>
    </lineage>
</organism>
<protein>
    <submittedName>
        <fullName evidence="1">Uncharacterized protein</fullName>
    </submittedName>
</protein>
<sequence length="32" mass="3284">MVSLGLRMMVSAAFANGVPLATGHVAAVWRGI</sequence>
<evidence type="ECO:0000313" key="1">
    <source>
        <dbReference type="EMBL" id="CAA2101614.1"/>
    </source>
</evidence>
<reference evidence="1" key="1">
    <citation type="submission" date="2019-12" db="EMBL/GenBank/DDBJ databases">
        <authorList>
            <person name="Cremers G."/>
        </authorList>
    </citation>
    <scope>NUCLEOTIDE SEQUENCE</scope>
    <source>
        <strain evidence="1">Mbul1</strain>
    </source>
</reference>
<name>A0A679IZ93_9HYPH</name>
<dbReference type="EMBL" id="LR743504">
    <property type="protein sequence ID" value="CAA2101614.1"/>
    <property type="molecule type" value="Genomic_DNA"/>
</dbReference>
<accession>A0A679IZ93</accession>
<proteinExistence type="predicted"/>
<dbReference type="AlphaFoldDB" id="A0A679IZ93"/>